<dbReference type="PANTHER" id="PTHR35851:SF1">
    <property type="entry name" value="CELL DIVISION PROTEIN FTSQ"/>
    <property type="match status" value="1"/>
</dbReference>
<dbReference type="GO" id="GO:0032153">
    <property type="term" value="C:cell division site"/>
    <property type="evidence" value="ECO:0007669"/>
    <property type="project" value="UniProtKB-UniRule"/>
</dbReference>
<keyword evidence="5 9" id="KW-0812">Transmembrane</keyword>
<comment type="subunit">
    <text evidence="9">Part of a complex composed of FtsB, FtsL and FtsQ.</text>
</comment>
<keyword evidence="7 9" id="KW-0472">Membrane</keyword>
<keyword evidence="3 9" id="KW-0997">Cell inner membrane</keyword>
<comment type="similarity">
    <text evidence="9">Belongs to the FtsQ/DivIB family. FtsQ subfamily.</text>
</comment>
<dbReference type="InterPro" id="IPR026579">
    <property type="entry name" value="FtsQ"/>
</dbReference>
<dbReference type="Pfam" id="PF03799">
    <property type="entry name" value="FtsQ_DivIB_C"/>
    <property type="match status" value="1"/>
</dbReference>
<evidence type="ECO:0000256" key="6">
    <source>
        <dbReference type="ARBA" id="ARBA00022989"/>
    </source>
</evidence>
<keyword evidence="6 9" id="KW-1133">Transmembrane helix</keyword>
<dbReference type="InterPro" id="IPR034746">
    <property type="entry name" value="POTRA"/>
</dbReference>
<dbReference type="InterPro" id="IPR013685">
    <property type="entry name" value="POTRA_FtsQ_type"/>
</dbReference>
<evidence type="ECO:0000256" key="7">
    <source>
        <dbReference type="ARBA" id="ARBA00023136"/>
    </source>
</evidence>
<evidence type="ECO:0000256" key="2">
    <source>
        <dbReference type="ARBA" id="ARBA00022475"/>
    </source>
</evidence>
<evidence type="ECO:0000256" key="8">
    <source>
        <dbReference type="ARBA" id="ARBA00023306"/>
    </source>
</evidence>
<dbReference type="Proteomes" id="UP000199058">
    <property type="component" value="Unassembled WGS sequence"/>
</dbReference>
<feature type="domain" description="POTRA" evidence="10">
    <location>
        <begin position="42"/>
        <end position="111"/>
    </location>
</feature>
<evidence type="ECO:0000256" key="1">
    <source>
        <dbReference type="ARBA" id="ARBA00004370"/>
    </source>
</evidence>
<dbReference type="EMBL" id="FOLH01000002">
    <property type="protein sequence ID" value="SFC04640.1"/>
    <property type="molecule type" value="Genomic_DNA"/>
</dbReference>
<comment type="function">
    <text evidence="9">Essential cell division protein. May link together the upstream cell division proteins, which are predominantly cytoplasmic, with the downstream cell division proteins, which are predominantly periplasmic. May control correct divisome assembly.</text>
</comment>
<gene>
    <name evidence="9" type="primary">ftsQ</name>
    <name evidence="11" type="ORF">SAMN05660443_1303</name>
</gene>
<dbReference type="InterPro" id="IPR005548">
    <property type="entry name" value="Cell_div_FtsQ/DivIB_C"/>
</dbReference>
<dbReference type="PROSITE" id="PS51779">
    <property type="entry name" value="POTRA"/>
    <property type="match status" value="1"/>
</dbReference>
<keyword evidence="4 9" id="KW-0132">Cell division</keyword>
<evidence type="ECO:0000256" key="4">
    <source>
        <dbReference type="ARBA" id="ARBA00022618"/>
    </source>
</evidence>
<dbReference type="STRING" id="1122252.SAMN05660443_1303"/>
<reference evidence="11 12" key="1">
    <citation type="submission" date="2016-10" db="EMBL/GenBank/DDBJ databases">
        <authorList>
            <person name="de Groot N.N."/>
        </authorList>
    </citation>
    <scope>NUCLEOTIDE SEQUENCE [LARGE SCALE GENOMIC DNA]</scope>
    <source>
        <strain evidence="11 12">DSM 18438</strain>
    </source>
</reference>
<dbReference type="InterPro" id="IPR045335">
    <property type="entry name" value="FtsQ_C_sf"/>
</dbReference>
<dbReference type="GO" id="GO:0090529">
    <property type="term" value="P:cell septum assembly"/>
    <property type="evidence" value="ECO:0007669"/>
    <property type="project" value="InterPro"/>
</dbReference>
<evidence type="ECO:0000256" key="3">
    <source>
        <dbReference type="ARBA" id="ARBA00022519"/>
    </source>
</evidence>
<name>A0A1I1G625_9GAMM</name>
<dbReference type="Gene3D" id="3.10.20.310">
    <property type="entry name" value="membrane protein fhac"/>
    <property type="match status" value="1"/>
</dbReference>
<evidence type="ECO:0000259" key="10">
    <source>
        <dbReference type="PROSITE" id="PS51779"/>
    </source>
</evidence>
<dbReference type="HAMAP" id="MF_00911">
    <property type="entry name" value="FtsQ_subfam"/>
    <property type="match status" value="1"/>
</dbReference>
<dbReference type="Gene3D" id="3.40.50.11690">
    <property type="entry name" value="Cell division protein FtsQ/DivIB"/>
    <property type="match status" value="1"/>
</dbReference>
<dbReference type="PANTHER" id="PTHR35851">
    <property type="entry name" value="CELL DIVISION PROTEIN FTSQ"/>
    <property type="match status" value="1"/>
</dbReference>
<dbReference type="AlphaFoldDB" id="A0A1I1G625"/>
<evidence type="ECO:0000256" key="9">
    <source>
        <dbReference type="HAMAP-Rule" id="MF_00911"/>
    </source>
</evidence>
<keyword evidence="8 9" id="KW-0131">Cell cycle</keyword>
<keyword evidence="12" id="KW-1185">Reference proteome</keyword>
<keyword evidence="2 9" id="KW-1003">Cell membrane</keyword>
<feature type="transmembrane region" description="Helical" evidence="9">
    <location>
        <begin position="21"/>
        <end position="40"/>
    </location>
</feature>
<dbReference type="GO" id="GO:0043093">
    <property type="term" value="P:FtsZ-dependent cytokinesis"/>
    <property type="evidence" value="ECO:0007669"/>
    <property type="project" value="UniProtKB-UniRule"/>
</dbReference>
<accession>A0A1I1G625</accession>
<dbReference type="Pfam" id="PF08478">
    <property type="entry name" value="POTRA_1"/>
    <property type="match status" value="1"/>
</dbReference>
<evidence type="ECO:0000256" key="5">
    <source>
        <dbReference type="ARBA" id="ARBA00022692"/>
    </source>
</evidence>
<comment type="subcellular location">
    <subcellularLocation>
        <location evidence="9">Cell inner membrane</location>
        <topology evidence="9">Single-pass type II membrane protein</topology>
    </subcellularLocation>
    <subcellularLocation>
        <location evidence="1">Membrane</location>
    </subcellularLocation>
    <text evidence="9">Localizes to the division septum.</text>
</comment>
<proteinExistence type="inferred from homology"/>
<dbReference type="GO" id="GO:0005886">
    <property type="term" value="C:plasma membrane"/>
    <property type="evidence" value="ECO:0007669"/>
    <property type="project" value="UniProtKB-SubCell"/>
</dbReference>
<protein>
    <recommendedName>
        <fullName evidence="9">Cell division protein FtsQ</fullName>
    </recommendedName>
</protein>
<evidence type="ECO:0000313" key="11">
    <source>
        <dbReference type="EMBL" id="SFC04640.1"/>
    </source>
</evidence>
<organism evidence="11 12">
    <name type="scientific">Marinospirillum celere</name>
    <dbReference type="NCBI Taxonomy" id="1122252"/>
    <lineage>
        <taxon>Bacteria</taxon>
        <taxon>Pseudomonadati</taxon>
        <taxon>Pseudomonadota</taxon>
        <taxon>Gammaproteobacteria</taxon>
        <taxon>Oceanospirillales</taxon>
        <taxon>Oceanospirillaceae</taxon>
        <taxon>Marinospirillum</taxon>
    </lineage>
</organism>
<evidence type="ECO:0000313" key="12">
    <source>
        <dbReference type="Proteomes" id="UP000199058"/>
    </source>
</evidence>
<sequence length="238" mass="28042">MATDFSATPMQTSLVLKWLKALVPLLVLILLAAYALNWMLARPVGQVSIYGEVRYVDQHRLQEHALPWLAAPFWRVDLAGLREELEQDPWLEKVVITRRWPDQIDMQLIERQAWANWNEDGILDKQGEIFFPANWESLELSLHLYSEPENLNSLLEFYQYLNKAFQESDLRISEIQLEPRGAWRVELTDGVTLLLGRDNIEKRINRFIWTWNQWMPEEQAQIKKIDARYPNGLAVGWQ</sequence>